<comment type="function">
    <text evidence="1">Could be involved in insertion of integral membrane proteins into the membrane.</text>
</comment>
<dbReference type="HAMAP" id="MF_00386">
    <property type="entry name" value="UPF0161_YidD"/>
    <property type="match status" value="1"/>
</dbReference>
<dbReference type="PANTHER" id="PTHR33383">
    <property type="entry name" value="MEMBRANE PROTEIN INSERTION EFFICIENCY FACTOR-RELATED"/>
    <property type="match status" value="1"/>
</dbReference>
<evidence type="ECO:0000313" key="3">
    <source>
        <dbReference type="Proteomes" id="UP000177905"/>
    </source>
</evidence>
<gene>
    <name evidence="2" type="ORF">A2290_02880</name>
</gene>
<reference evidence="2 3" key="1">
    <citation type="journal article" date="2016" name="Nat. Commun.">
        <title>Thousands of microbial genomes shed light on interconnected biogeochemical processes in an aquifer system.</title>
        <authorList>
            <person name="Anantharaman K."/>
            <person name="Brown C.T."/>
            <person name="Hug L.A."/>
            <person name="Sharon I."/>
            <person name="Castelle C.J."/>
            <person name="Probst A.J."/>
            <person name="Thomas B.C."/>
            <person name="Singh A."/>
            <person name="Wilkins M.J."/>
            <person name="Karaoz U."/>
            <person name="Brodie E.L."/>
            <person name="Williams K.H."/>
            <person name="Hubbard S.S."/>
            <person name="Banfield J.F."/>
        </authorList>
    </citation>
    <scope>NUCLEOTIDE SEQUENCE [LARGE SCALE GENOMIC DNA]</scope>
</reference>
<dbReference type="SMART" id="SM01234">
    <property type="entry name" value="Haemolytic"/>
    <property type="match status" value="1"/>
</dbReference>
<comment type="caution">
    <text evidence="2">The sequence shown here is derived from an EMBL/GenBank/DDBJ whole genome shotgun (WGS) entry which is preliminary data.</text>
</comment>
<comment type="subcellular location">
    <subcellularLocation>
        <location evidence="1">Cell membrane</location>
        <topology evidence="1">Peripheral membrane protein</topology>
        <orientation evidence="1">Cytoplasmic side</orientation>
    </subcellularLocation>
</comment>
<dbReference type="NCBIfam" id="TIGR00278">
    <property type="entry name" value="membrane protein insertion efficiency factor YidD"/>
    <property type="match status" value="1"/>
</dbReference>
<accession>A0A1F4S6Z9</accession>
<evidence type="ECO:0000313" key="2">
    <source>
        <dbReference type="EMBL" id="OGC16190.1"/>
    </source>
</evidence>
<dbReference type="PANTHER" id="PTHR33383:SF1">
    <property type="entry name" value="MEMBRANE PROTEIN INSERTION EFFICIENCY FACTOR-RELATED"/>
    <property type="match status" value="1"/>
</dbReference>
<protein>
    <recommendedName>
        <fullName evidence="1">Putative membrane protein insertion efficiency factor</fullName>
    </recommendedName>
</protein>
<organism evidence="2 3">
    <name type="scientific">candidate division WOR-1 bacterium RIFOXYB2_FULL_36_35</name>
    <dbReference type="NCBI Taxonomy" id="1802578"/>
    <lineage>
        <taxon>Bacteria</taxon>
        <taxon>Bacillati</taxon>
        <taxon>Saganbacteria</taxon>
    </lineage>
</organism>
<sequence length="66" mass="7828">MRFILFFIALYRKISIFKPQACRYYPTCSQYAYEAVQQYGAKGVFIALMRILRCNPFFRGGFDPLK</sequence>
<proteinExistence type="inferred from homology"/>
<dbReference type="EMBL" id="MEUA01000012">
    <property type="protein sequence ID" value="OGC16190.1"/>
    <property type="molecule type" value="Genomic_DNA"/>
</dbReference>
<dbReference type="Proteomes" id="UP000177905">
    <property type="component" value="Unassembled WGS sequence"/>
</dbReference>
<comment type="similarity">
    <text evidence="1">Belongs to the UPF0161 family.</text>
</comment>
<name>A0A1F4S6Z9_UNCSA</name>
<dbReference type="Pfam" id="PF01809">
    <property type="entry name" value="YidD"/>
    <property type="match status" value="1"/>
</dbReference>
<keyword evidence="1" id="KW-0472">Membrane</keyword>
<evidence type="ECO:0000256" key="1">
    <source>
        <dbReference type="HAMAP-Rule" id="MF_00386"/>
    </source>
</evidence>
<dbReference type="InterPro" id="IPR002696">
    <property type="entry name" value="Membr_insert_effic_factor_YidD"/>
</dbReference>
<dbReference type="AlphaFoldDB" id="A0A1F4S6Z9"/>
<keyword evidence="1" id="KW-1003">Cell membrane</keyword>
<dbReference type="GO" id="GO:0005886">
    <property type="term" value="C:plasma membrane"/>
    <property type="evidence" value="ECO:0007669"/>
    <property type="project" value="UniProtKB-SubCell"/>
</dbReference>